<reference evidence="4" key="2">
    <citation type="submission" date="2025-08" db="UniProtKB">
        <authorList>
            <consortium name="RefSeq"/>
        </authorList>
    </citation>
    <scope>IDENTIFICATION</scope>
    <source>
        <tissue evidence="4">Leaf</tissue>
    </source>
</reference>
<evidence type="ECO:0000313" key="3">
    <source>
        <dbReference type="Proteomes" id="UP000694864"/>
    </source>
</evidence>
<evidence type="ECO:0000256" key="1">
    <source>
        <dbReference type="ARBA" id="ARBA00022448"/>
    </source>
</evidence>
<keyword evidence="2" id="KW-0341">Growth regulation</keyword>
<dbReference type="InterPro" id="IPR007930">
    <property type="entry name" value="DUF724"/>
</dbReference>
<evidence type="ECO:0000313" key="4">
    <source>
        <dbReference type="RefSeq" id="XP_019098798.1"/>
    </source>
</evidence>
<keyword evidence="1" id="KW-0813">Transport</keyword>
<feature type="non-terminal residue" evidence="4">
    <location>
        <position position="68"/>
    </location>
</feature>
<organism evidence="3 4">
    <name type="scientific">Camelina sativa</name>
    <name type="common">False flax</name>
    <name type="synonym">Myagrum sativum</name>
    <dbReference type="NCBI Taxonomy" id="90675"/>
    <lineage>
        <taxon>Eukaryota</taxon>
        <taxon>Viridiplantae</taxon>
        <taxon>Streptophyta</taxon>
        <taxon>Embryophyta</taxon>
        <taxon>Tracheophyta</taxon>
        <taxon>Spermatophyta</taxon>
        <taxon>Magnoliopsida</taxon>
        <taxon>eudicotyledons</taxon>
        <taxon>Gunneridae</taxon>
        <taxon>Pentapetalae</taxon>
        <taxon>rosids</taxon>
        <taxon>malvids</taxon>
        <taxon>Brassicales</taxon>
        <taxon>Brassicaceae</taxon>
        <taxon>Camelineae</taxon>
        <taxon>Camelina</taxon>
    </lineage>
</organism>
<reference evidence="3" key="1">
    <citation type="journal article" date="2014" name="Nat. Commun.">
        <title>The emerging biofuel crop Camelina sativa retains a highly undifferentiated hexaploid genome structure.</title>
        <authorList>
            <person name="Kagale S."/>
            <person name="Koh C."/>
            <person name="Nixon J."/>
            <person name="Bollina V."/>
            <person name="Clarke W.E."/>
            <person name="Tuteja R."/>
            <person name="Spillane C."/>
            <person name="Robinson S.J."/>
            <person name="Links M.G."/>
            <person name="Clarke C."/>
            <person name="Higgins E.E."/>
            <person name="Huebert T."/>
            <person name="Sharpe A.G."/>
            <person name="Parkin I.A."/>
        </authorList>
    </citation>
    <scope>NUCLEOTIDE SEQUENCE [LARGE SCALE GENOMIC DNA]</scope>
    <source>
        <strain evidence="3">cv. DH55</strain>
    </source>
</reference>
<feature type="non-terminal residue" evidence="4">
    <location>
        <position position="1"/>
    </location>
</feature>
<evidence type="ECO:0000256" key="2">
    <source>
        <dbReference type="ARBA" id="ARBA00022604"/>
    </source>
</evidence>
<accession>A0ABM1RIG0</accession>
<sequence>AIGTMVKFTALLEKVNNLQVDDPISSINRIDECFLKLEKHGFNVTTHRSRISKLLFIKESQTSALEEL</sequence>
<dbReference type="RefSeq" id="XP_019098798.1">
    <property type="nucleotide sequence ID" value="XM_019243253.1"/>
</dbReference>
<dbReference type="GeneID" id="109132164"/>
<dbReference type="Pfam" id="PF05266">
    <property type="entry name" value="DUF724"/>
    <property type="match status" value="1"/>
</dbReference>
<dbReference type="Proteomes" id="UP000694864">
    <property type="component" value="Unplaced"/>
</dbReference>
<protein>
    <submittedName>
        <fullName evidence="4">DUF724 domain-containing protein 7-like</fullName>
    </submittedName>
</protein>
<name>A0ABM1RIG0_CAMSA</name>
<proteinExistence type="predicted"/>
<gene>
    <name evidence="4" type="primary">LOC109132164</name>
</gene>
<keyword evidence="3" id="KW-1185">Reference proteome</keyword>